<dbReference type="STRING" id="428990.SAMN06295987_101626"/>
<keyword evidence="3" id="KW-1185">Reference proteome</keyword>
<sequence>MIDQALHVIDKVPFLLLSYVTVLVFGTAICASAVLHGQDRFSLRGLLRTCFPPEFYLSRSTAHDCVLWTISKLLTVSQRYVPLVVSAIIITQFLDYMAGPERGVDARIHAGVAITALVLIFAYSGLFNKVITTVTLDPLRHSHFPIGLGPFDRIFISPHMHQVHHSKLVHHWDRNLATNLALLDWIFGTAYRPGKGEMLVYGIGAEADDRQFTSLKGILVDPVVNMGRLIFAGLRTGRLAAH</sequence>
<keyword evidence="1" id="KW-0812">Transmembrane</keyword>
<feature type="transmembrane region" description="Helical" evidence="1">
    <location>
        <begin position="110"/>
        <end position="131"/>
    </location>
</feature>
<dbReference type="AlphaFoldDB" id="A0A1U6GVU8"/>
<evidence type="ECO:0000313" key="2">
    <source>
        <dbReference type="EMBL" id="SLJ87614.1"/>
    </source>
</evidence>
<name>A0A1U6GVU8_9SPHN</name>
<accession>A0A1U6GVU8</accession>
<proteinExistence type="predicted"/>
<evidence type="ECO:0000313" key="3">
    <source>
        <dbReference type="Proteomes" id="UP000190989"/>
    </source>
</evidence>
<reference evidence="3" key="1">
    <citation type="submission" date="2017-02" db="EMBL/GenBank/DDBJ databases">
        <authorList>
            <person name="Varghese N."/>
            <person name="Submissions S."/>
        </authorList>
    </citation>
    <scope>NUCLEOTIDE SEQUENCE [LARGE SCALE GENOMIC DNA]</scope>
    <source>
        <strain evidence="3">SM117</strain>
    </source>
</reference>
<dbReference type="RefSeq" id="WP_079729436.1">
    <property type="nucleotide sequence ID" value="NZ_FVZE01000001.1"/>
</dbReference>
<protein>
    <recommendedName>
        <fullName evidence="4">Fatty acid hydroxylase superfamily protein</fullName>
    </recommendedName>
</protein>
<evidence type="ECO:0000256" key="1">
    <source>
        <dbReference type="SAM" id="Phobius"/>
    </source>
</evidence>
<evidence type="ECO:0008006" key="4">
    <source>
        <dbReference type="Google" id="ProtNLM"/>
    </source>
</evidence>
<feature type="transmembrane region" description="Helical" evidence="1">
    <location>
        <begin position="80"/>
        <end position="98"/>
    </location>
</feature>
<feature type="transmembrane region" description="Helical" evidence="1">
    <location>
        <begin position="12"/>
        <end position="35"/>
    </location>
</feature>
<organism evidence="2 3">
    <name type="scientific">Novosphingobium mathurense</name>
    <dbReference type="NCBI Taxonomy" id="428990"/>
    <lineage>
        <taxon>Bacteria</taxon>
        <taxon>Pseudomonadati</taxon>
        <taxon>Pseudomonadota</taxon>
        <taxon>Alphaproteobacteria</taxon>
        <taxon>Sphingomonadales</taxon>
        <taxon>Sphingomonadaceae</taxon>
        <taxon>Novosphingobium</taxon>
    </lineage>
</organism>
<gene>
    <name evidence="2" type="ORF">SAMN06295987_101626</name>
</gene>
<keyword evidence="1" id="KW-1133">Transmembrane helix</keyword>
<dbReference type="Proteomes" id="UP000190989">
    <property type="component" value="Unassembled WGS sequence"/>
</dbReference>
<dbReference type="EMBL" id="FVZE01000001">
    <property type="protein sequence ID" value="SLJ87614.1"/>
    <property type="molecule type" value="Genomic_DNA"/>
</dbReference>
<keyword evidence="1" id="KW-0472">Membrane</keyword>